<dbReference type="PRINTS" id="PR01543">
    <property type="entry name" value="ANATRNSFRASE"/>
</dbReference>
<accession>A0A660L400</accession>
<comment type="caution">
    <text evidence="3">The sequence shown here is derived from an EMBL/GenBank/DDBJ whole genome shotgun (WGS) entry which is preliminary data.</text>
</comment>
<dbReference type="PANTHER" id="PTHR11786">
    <property type="entry name" value="N-HYDROXYARYLAMINE O-ACETYLTRANSFERASE"/>
    <property type="match status" value="1"/>
</dbReference>
<dbReference type="InterPro" id="IPR001447">
    <property type="entry name" value="Arylamine_N-AcTrfase"/>
</dbReference>
<dbReference type="InterPro" id="IPR038765">
    <property type="entry name" value="Papain-like_cys_pep_sf"/>
</dbReference>
<organism evidence="3 4">
    <name type="scientific">Solirubrobacter pauli</name>
    <dbReference type="NCBI Taxonomy" id="166793"/>
    <lineage>
        <taxon>Bacteria</taxon>
        <taxon>Bacillati</taxon>
        <taxon>Actinomycetota</taxon>
        <taxon>Thermoleophilia</taxon>
        <taxon>Solirubrobacterales</taxon>
        <taxon>Solirubrobacteraceae</taxon>
        <taxon>Solirubrobacter</taxon>
    </lineage>
</organism>
<evidence type="ECO:0000256" key="2">
    <source>
        <dbReference type="RuleBase" id="RU003452"/>
    </source>
</evidence>
<comment type="similarity">
    <text evidence="1 2">Belongs to the arylamine N-acetyltransferase family.</text>
</comment>
<evidence type="ECO:0000313" key="3">
    <source>
        <dbReference type="EMBL" id="RKQ87934.1"/>
    </source>
</evidence>
<keyword evidence="3" id="KW-0808">Transferase</keyword>
<dbReference type="GO" id="GO:0016407">
    <property type="term" value="F:acetyltransferase activity"/>
    <property type="evidence" value="ECO:0007669"/>
    <property type="project" value="InterPro"/>
</dbReference>
<dbReference type="Gene3D" id="2.40.128.150">
    <property type="entry name" value="Cysteine proteinases"/>
    <property type="match status" value="1"/>
</dbReference>
<evidence type="ECO:0000313" key="4">
    <source>
        <dbReference type="Proteomes" id="UP000278962"/>
    </source>
</evidence>
<gene>
    <name evidence="3" type="ORF">C8N24_5968</name>
</gene>
<dbReference type="SUPFAM" id="SSF54001">
    <property type="entry name" value="Cysteine proteinases"/>
    <property type="match status" value="1"/>
</dbReference>
<keyword evidence="4" id="KW-1185">Reference proteome</keyword>
<reference evidence="3 4" key="1">
    <citation type="submission" date="2018-10" db="EMBL/GenBank/DDBJ databases">
        <title>Genomic Encyclopedia of Archaeal and Bacterial Type Strains, Phase II (KMG-II): from individual species to whole genera.</title>
        <authorList>
            <person name="Goeker M."/>
        </authorList>
    </citation>
    <scope>NUCLEOTIDE SEQUENCE [LARGE SCALE GENOMIC DNA]</scope>
    <source>
        <strain evidence="3 4">DSM 14954</strain>
    </source>
</reference>
<proteinExistence type="inferred from homology"/>
<dbReference type="Proteomes" id="UP000278962">
    <property type="component" value="Unassembled WGS sequence"/>
</dbReference>
<name>A0A660L400_9ACTN</name>
<dbReference type="PANTHER" id="PTHR11786:SF0">
    <property type="entry name" value="ARYLAMINE N-ACETYLTRANSFERASE 4-RELATED"/>
    <property type="match status" value="1"/>
</dbReference>
<dbReference type="RefSeq" id="WP_170179508.1">
    <property type="nucleotide sequence ID" value="NZ_RBIL01000002.1"/>
</dbReference>
<sequence>MVDALLNRIGLNRADLAPDLDALFTVHRAYVGSIPYEDLAVQLGETGLLDPAALVPRLLREGRGGYCFELNTVLGWLLTELGFSLRHHQAVVGGEGPTNHMALIVDVDGAPWIADAGLGEGFLEPIPLEPGTVMVGPFAWTVEHEPCGTWWIGTHDLVTFSGFRMDEDPSPVSAFEPHHRRLATDPESSFVKTLVVQKPGVDRITTLRARTLSVVGVDVREKHVVADEAEFFAVLASEFGITRRDPRLWSLAYAQHEAFTAAAAS</sequence>
<dbReference type="AlphaFoldDB" id="A0A660L400"/>
<evidence type="ECO:0000256" key="1">
    <source>
        <dbReference type="ARBA" id="ARBA00006547"/>
    </source>
</evidence>
<dbReference type="Gene3D" id="3.30.2140.10">
    <property type="entry name" value="Arylamine N-acetyltransferase"/>
    <property type="match status" value="1"/>
</dbReference>
<dbReference type="Pfam" id="PF00797">
    <property type="entry name" value="Acetyltransf_2"/>
    <property type="match status" value="1"/>
</dbReference>
<dbReference type="EMBL" id="RBIL01000002">
    <property type="protein sequence ID" value="RKQ87934.1"/>
    <property type="molecule type" value="Genomic_DNA"/>
</dbReference>
<protein>
    <submittedName>
        <fullName evidence="3">N-hydroxyarylamine O-acetyltransferase</fullName>
    </submittedName>
</protein>